<accession>A0A2N0BBN3</accession>
<evidence type="ECO:0000313" key="9">
    <source>
        <dbReference type="EMBL" id="MDV6237770.1"/>
    </source>
</evidence>
<dbReference type="Gene3D" id="1.10.1740.10">
    <property type="match status" value="1"/>
</dbReference>
<reference evidence="9 11" key="2">
    <citation type="journal article" date="2018" name="Microb. Genom.">
        <title>Deciphering the unexplored Leptospira diversity from soils uncovers genomic evolution to virulence.</title>
        <authorList>
            <person name="Thibeaux R."/>
            <person name="Iraola G."/>
            <person name="Ferres I."/>
            <person name="Bierque E."/>
            <person name="Girault D."/>
            <person name="Soupe-Gilbert M.E."/>
            <person name="Picardeau M."/>
            <person name="Goarant C."/>
        </authorList>
    </citation>
    <scope>NUCLEOTIDE SEQUENCE [LARGE SCALE GENOMIC DNA]</scope>
    <source>
        <strain evidence="9 11">ATI7-C-A5</strain>
    </source>
</reference>
<dbReference type="GO" id="GO:0016987">
    <property type="term" value="F:sigma factor activity"/>
    <property type="evidence" value="ECO:0007669"/>
    <property type="project" value="UniProtKB-KW"/>
</dbReference>
<accession>A0A2N0BMA3</accession>
<comment type="similarity">
    <text evidence="1">Belongs to the sigma-70 factor family. ECF subfamily.</text>
</comment>
<dbReference type="InterPro" id="IPR013325">
    <property type="entry name" value="RNA_pol_sigma_r2"/>
</dbReference>
<dbReference type="InterPro" id="IPR007627">
    <property type="entry name" value="RNA_pol_sigma70_r2"/>
</dbReference>
<dbReference type="NCBIfam" id="TIGR02937">
    <property type="entry name" value="sigma70-ECF"/>
    <property type="match status" value="1"/>
</dbReference>
<dbReference type="InterPro" id="IPR036388">
    <property type="entry name" value="WH-like_DNA-bd_sf"/>
</dbReference>
<dbReference type="SUPFAM" id="SSF88946">
    <property type="entry name" value="Sigma2 domain of RNA polymerase sigma factors"/>
    <property type="match status" value="1"/>
</dbReference>
<comment type="caution">
    <text evidence="10">The sequence shown here is derived from an EMBL/GenBank/DDBJ whole genome shotgun (WGS) entry which is preliminary data.</text>
</comment>
<dbReference type="InterPro" id="IPR013249">
    <property type="entry name" value="RNA_pol_sigma70_r4_t2"/>
</dbReference>
<evidence type="ECO:0000313" key="11">
    <source>
        <dbReference type="Proteomes" id="UP000232122"/>
    </source>
</evidence>
<reference evidence="9" key="3">
    <citation type="submission" date="2023-10" db="EMBL/GenBank/DDBJ databases">
        <authorList>
            <person name="Picardeau M."/>
            <person name="Thibeaux R."/>
        </authorList>
    </citation>
    <scope>NUCLEOTIDE SEQUENCE</scope>
    <source>
        <strain evidence="9">ATI7-C-A5</strain>
    </source>
</reference>
<feature type="coiled-coil region" evidence="5">
    <location>
        <begin position="65"/>
        <end position="96"/>
    </location>
</feature>
<organism evidence="10">
    <name type="scientific">Leptospira ellisii</name>
    <dbReference type="NCBI Taxonomy" id="2023197"/>
    <lineage>
        <taxon>Bacteria</taxon>
        <taxon>Pseudomonadati</taxon>
        <taxon>Spirochaetota</taxon>
        <taxon>Spirochaetia</taxon>
        <taxon>Leptospirales</taxon>
        <taxon>Leptospiraceae</taxon>
        <taxon>Leptospira</taxon>
    </lineage>
</organism>
<dbReference type="Pfam" id="PF08281">
    <property type="entry name" value="Sigma70_r4_2"/>
    <property type="match status" value="1"/>
</dbReference>
<dbReference type="InterPro" id="IPR014284">
    <property type="entry name" value="RNA_pol_sigma-70_dom"/>
</dbReference>
<dbReference type="Gene3D" id="1.10.10.10">
    <property type="entry name" value="Winged helix-like DNA-binding domain superfamily/Winged helix DNA-binding domain"/>
    <property type="match status" value="1"/>
</dbReference>
<evidence type="ECO:0000256" key="3">
    <source>
        <dbReference type="ARBA" id="ARBA00023082"/>
    </source>
</evidence>
<reference evidence="10" key="1">
    <citation type="submission" date="2017-07" db="EMBL/GenBank/DDBJ databases">
        <title>Leptospira spp. isolated from tropical soils.</title>
        <authorList>
            <person name="Thibeaux R."/>
            <person name="Iraola G."/>
            <person name="Ferres I."/>
            <person name="Bierque E."/>
            <person name="Girault D."/>
            <person name="Soupe-Gilbert M.-E."/>
            <person name="Picardeau M."/>
            <person name="Goarant C."/>
        </authorList>
    </citation>
    <scope>NUCLEOTIDE SEQUENCE [LARGE SCALE GENOMIC DNA]</scope>
    <source>
        <strain evidence="10">ATI7-C-A5</strain>
    </source>
</reference>
<dbReference type="AlphaFoldDB" id="A0A2N0BBN3"/>
<dbReference type="SUPFAM" id="SSF88659">
    <property type="entry name" value="Sigma3 and sigma4 domains of RNA polymerase sigma factors"/>
    <property type="match status" value="1"/>
</dbReference>
<name>A0A2N0BBN3_9LEPT</name>
<feature type="domain" description="RNA polymerase sigma-70 region 2" evidence="7">
    <location>
        <begin position="33"/>
        <end position="80"/>
    </location>
</feature>
<evidence type="ECO:0000256" key="2">
    <source>
        <dbReference type="ARBA" id="ARBA00023015"/>
    </source>
</evidence>
<sequence length="184" mass="21352">MMTETEFTEIVSSTRDIVLSAIEKNLAERFSYAIDDVAQETYFRAYKALKKDQFRKESKLSTWLYAIARNESLRMNEKLKREEERAERLAKSKKEEDFITGHSNLGGNSGHSETNSQEVLGMLRSLLVQIPEKYRRVLEFYLAGYSEKQIADTMGVKPGTVKSRAARGKEMMKRVGRQEKFYEK</sequence>
<evidence type="ECO:0000259" key="7">
    <source>
        <dbReference type="Pfam" id="PF04542"/>
    </source>
</evidence>
<dbReference type="EMBL" id="NPEF02000033">
    <property type="protein sequence ID" value="MDV6237770.1"/>
    <property type="molecule type" value="Genomic_DNA"/>
</dbReference>
<keyword evidence="11" id="KW-1185">Reference proteome</keyword>
<keyword evidence="5" id="KW-0175">Coiled coil</keyword>
<dbReference type="EMBL" id="NPEF01000034">
    <property type="protein sequence ID" value="PJZ93959.1"/>
    <property type="molecule type" value="Genomic_DNA"/>
</dbReference>
<proteinExistence type="inferred from homology"/>
<keyword evidence="4" id="KW-0804">Transcription</keyword>
<dbReference type="InterPro" id="IPR039425">
    <property type="entry name" value="RNA_pol_sigma-70-like"/>
</dbReference>
<dbReference type="Pfam" id="PF04542">
    <property type="entry name" value="Sigma70_r2"/>
    <property type="match status" value="1"/>
</dbReference>
<protein>
    <submittedName>
        <fullName evidence="9 10">RNA polymerase</fullName>
    </submittedName>
</protein>
<dbReference type="InterPro" id="IPR013324">
    <property type="entry name" value="RNA_pol_sigma_r3/r4-like"/>
</dbReference>
<dbReference type="OrthoDB" id="9795666at2"/>
<evidence type="ECO:0000256" key="6">
    <source>
        <dbReference type="SAM" id="MobiDB-lite"/>
    </source>
</evidence>
<dbReference type="RefSeq" id="WP_100746425.1">
    <property type="nucleotide sequence ID" value="NZ_NPEF02000033.1"/>
</dbReference>
<keyword evidence="2" id="KW-0805">Transcription regulation</keyword>
<dbReference type="GO" id="GO:0006352">
    <property type="term" value="P:DNA-templated transcription initiation"/>
    <property type="evidence" value="ECO:0007669"/>
    <property type="project" value="InterPro"/>
</dbReference>
<dbReference type="PANTHER" id="PTHR43133">
    <property type="entry name" value="RNA POLYMERASE ECF-TYPE SIGMA FACTO"/>
    <property type="match status" value="1"/>
</dbReference>
<keyword evidence="3" id="KW-0731">Sigma factor</keyword>
<feature type="compositionally biased region" description="Basic and acidic residues" evidence="6">
    <location>
        <begin position="167"/>
        <end position="184"/>
    </location>
</feature>
<evidence type="ECO:0000259" key="8">
    <source>
        <dbReference type="Pfam" id="PF08281"/>
    </source>
</evidence>
<evidence type="ECO:0000313" key="10">
    <source>
        <dbReference type="EMBL" id="PJZ93959.1"/>
    </source>
</evidence>
<feature type="region of interest" description="Disordered" evidence="6">
    <location>
        <begin position="160"/>
        <end position="184"/>
    </location>
</feature>
<dbReference type="Proteomes" id="UP000232122">
    <property type="component" value="Unassembled WGS sequence"/>
</dbReference>
<evidence type="ECO:0000256" key="1">
    <source>
        <dbReference type="ARBA" id="ARBA00010641"/>
    </source>
</evidence>
<gene>
    <name evidence="9" type="ORF">CH379_019250</name>
    <name evidence="10" type="ORF">CH379_05045</name>
</gene>
<evidence type="ECO:0000256" key="5">
    <source>
        <dbReference type="SAM" id="Coils"/>
    </source>
</evidence>
<evidence type="ECO:0000256" key="4">
    <source>
        <dbReference type="ARBA" id="ARBA00023163"/>
    </source>
</evidence>
<dbReference type="PANTHER" id="PTHR43133:SF51">
    <property type="entry name" value="RNA POLYMERASE SIGMA FACTOR"/>
    <property type="match status" value="1"/>
</dbReference>
<dbReference type="GO" id="GO:0003677">
    <property type="term" value="F:DNA binding"/>
    <property type="evidence" value="ECO:0007669"/>
    <property type="project" value="InterPro"/>
</dbReference>
<feature type="domain" description="RNA polymerase sigma factor 70 region 4 type 2" evidence="8">
    <location>
        <begin position="122"/>
        <end position="171"/>
    </location>
</feature>